<keyword evidence="2" id="KW-1185">Reference proteome</keyword>
<evidence type="ECO:0000313" key="2">
    <source>
        <dbReference type="Proteomes" id="UP000242287"/>
    </source>
</evidence>
<sequence>MAQSAAATTIPYNAEFAGLPAVIDTFCDNLRAFYTSPLTRDVRQDRWHIVELCTYKKERNSQHEFLVAKAEGPVNPNEQDESEGKNTSNVFLRIERMSSAQNLLQILVNDALDRVKMTHVPTTKSTDYLVDTLRFSKGSFPTLPQLVVFVRTVSEAHPRYNLVSWNCYWFADTVGEVLRQRYLPTAQANSSTTSCVPVEEQKEAAGPRKGYWKGVPVVKHDKELVTEILHAFEKRWEEFNEQVDVAARNIQG</sequence>
<dbReference type="AlphaFoldDB" id="A0A2A9NE47"/>
<dbReference type="Proteomes" id="UP000242287">
    <property type="component" value="Unassembled WGS sequence"/>
</dbReference>
<dbReference type="EMBL" id="KZ302067">
    <property type="protein sequence ID" value="PFH48328.1"/>
    <property type="molecule type" value="Genomic_DNA"/>
</dbReference>
<organism evidence="1 2">
    <name type="scientific">Amanita thiersii Skay4041</name>
    <dbReference type="NCBI Taxonomy" id="703135"/>
    <lineage>
        <taxon>Eukaryota</taxon>
        <taxon>Fungi</taxon>
        <taxon>Dikarya</taxon>
        <taxon>Basidiomycota</taxon>
        <taxon>Agaricomycotina</taxon>
        <taxon>Agaricomycetes</taxon>
        <taxon>Agaricomycetidae</taxon>
        <taxon>Agaricales</taxon>
        <taxon>Pluteineae</taxon>
        <taxon>Amanitaceae</taxon>
        <taxon>Amanita</taxon>
    </lineage>
</organism>
<dbReference type="OrthoDB" id="2938947at2759"/>
<evidence type="ECO:0000313" key="1">
    <source>
        <dbReference type="EMBL" id="PFH48328.1"/>
    </source>
</evidence>
<gene>
    <name evidence="1" type="ORF">AMATHDRAFT_5909</name>
</gene>
<reference evidence="1 2" key="1">
    <citation type="submission" date="2014-02" db="EMBL/GenBank/DDBJ databases">
        <title>Transposable element dynamics among asymbiotic and ectomycorrhizal Amanita fungi.</title>
        <authorList>
            <consortium name="DOE Joint Genome Institute"/>
            <person name="Hess J."/>
            <person name="Skrede I."/>
            <person name="Wolfe B."/>
            <person name="LaButti K."/>
            <person name="Ohm R.A."/>
            <person name="Grigoriev I.V."/>
            <person name="Pringle A."/>
        </authorList>
    </citation>
    <scope>NUCLEOTIDE SEQUENCE [LARGE SCALE GENOMIC DNA]</scope>
    <source>
        <strain evidence="1 2">SKay4041</strain>
    </source>
</reference>
<accession>A0A2A9NE47</accession>
<proteinExistence type="predicted"/>
<protein>
    <submittedName>
        <fullName evidence="1">Uncharacterized protein</fullName>
    </submittedName>
</protein>
<name>A0A2A9NE47_9AGAR</name>